<accession>A0A8K0V7Z1</accession>
<keyword evidence="2" id="KW-1185">Reference proteome</keyword>
<sequence length="198" mass="21598">MTSLRLEVFESAGAGEAETVVTDLDTIEEARLAAYEQGYKAGWEDAAATQADEQDRLRSDVARNLQALGFTYHEARSHVMGGVEPLLRELVGHVLPALAERTLGPMIVDMLLPLAREAAGSPAVMTFNPAIRDLVEAAVTAADGLPVQLREEPSLGEGQVYLRLDGREARLDLDTTLRRILEATEEFFTLSKQETPHG</sequence>
<dbReference type="RefSeq" id="WP_202687823.1">
    <property type="nucleotide sequence ID" value="NZ_JAESVN010000002.1"/>
</dbReference>
<gene>
    <name evidence="1" type="ORF">JL811_07325</name>
</gene>
<keyword evidence="1" id="KW-0969">Cilium</keyword>
<keyword evidence="1" id="KW-0282">Flagellum</keyword>
<name>A0A8K0V7Z1_9RHOB</name>
<comment type="caution">
    <text evidence="1">The sequence shown here is derived from an EMBL/GenBank/DDBJ whole genome shotgun (WGS) entry which is preliminary data.</text>
</comment>
<protein>
    <submittedName>
        <fullName evidence="1">Flagellar biosynthesis protein</fullName>
    </submittedName>
</protein>
<dbReference type="EMBL" id="JAESVN010000002">
    <property type="protein sequence ID" value="MBL4917033.1"/>
    <property type="molecule type" value="Genomic_DNA"/>
</dbReference>
<evidence type="ECO:0000313" key="2">
    <source>
        <dbReference type="Proteomes" id="UP000648908"/>
    </source>
</evidence>
<reference evidence="1" key="1">
    <citation type="submission" date="2021-01" db="EMBL/GenBank/DDBJ databases">
        <title>Tabrizicola alba sp. nov. a motile alkaliphilic bacterium isolated from a soda lake.</title>
        <authorList>
            <person name="Szuroczki S."/>
            <person name="Abbaszade G."/>
            <person name="Schumann P."/>
            <person name="Toth E."/>
        </authorList>
    </citation>
    <scope>NUCLEOTIDE SEQUENCE</scope>
    <source>
        <strain evidence="1">DMG-N-6</strain>
    </source>
</reference>
<dbReference type="AlphaFoldDB" id="A0A8K0V7Z1"/>
<dbReference type="Proteomes" id="UP000648908">
    <property type="component" value="Unassembled WGS sequence"/>
</dbReference>
<keyword evidence="1" id="KW-0966">Cell projection</keyword>
<organism evidence="1 2">
    <name type="scientific">Szabonella alba</name>
    <dbReference type="NCBI Taxonomy" id="2804194"/>
    <lineage>
        <taxon>Bacteria</taxon>
        <taxon>Pseudomonadati</taxon>
        <taxon>Pseudomonadota</taxon>
        <taxon>Alphaproteobacteria</taxon>
        <taxon>Rhodobacterales</taxon>
        <taxon>Paracoccaceae</taxon>
        <taxon>Szabonella</taxon>
    </lineage>
</organism>
<evidence type="ECO:0000313" key="1">
    <source>
        <dbReference type="EMBL" id="MBL4917033.1"/>
    </source>
</evidence>
<proteinExistence type="predicted"/>